<dbReference type="Proteomes" id="UP000616499">
    <property type="component" value="Unassembled WGS sequence"/>
</dbReference>
<dbReference type="SUPFAM" id="SSF53335">
    <property type="entry name" value="S-adenosyl-L-methionine-dependent methyltransferases"/>
    <property type="match status" value="1"/>
</dbReference>
<dbReference type="InterPro" id="IPR006935">
    <property type="entry name" value="Helicase/UvrB_N"/>
</dbReference>
<feature type="region of interest" description="Disordered" evidence="2">
    <location>
        <begin position="1462"/>
        <end position="1485"/>
    </location>
</feature>
<evidence type="ECO:0000259" key="3">
    <source>
        <dbReference type="PROSITE" id="PS51194"/>
    </source>
</evidence>
<evidence type="ECO:0000256" key="1">
    <source>
        <dbReference type="SAM" id="Coils"/>
    </source>
</evidence>
<dbReference type="PROSITE" id="PS51194">
    <property type="entry name" value="HELICASE_CTER"/>
    <property type="match status" value="1"/>
</dbReference>
<dbReference type="InterPro" id="IPR014001">
    <property type="entry name" value="Helicase_ATP-bd"/>
</dbReference>
<protein>
    <recommendedName>
        <fullName evidence="3">Helicase C-terminal domain-containing protein</fullName>
    </recommendedName>
</protein>
<dbReference type="PANTHER" id="PTHR41313:SF1">
    <property type="entry name" value="DNA METHYLASE ADENINE-SPECIFIC DOMAIN-CONTAINING PROTEIN"/>
    <property type="match status" value="1"/>
</dbReference>
<gene>
    <name evidence="4" type="ORF">GCM10009425_40320</name>
</gene>
<dbReference type="SUPFAM" id="SSF52540">
    <property type="entry name" value="P-loop containing nucleoside triphosphate hydrolases"/>
    <property type="match status" value="2"/>
</dbReference>
<sequence length="1485" mass="168539">MRENGLLAVVVSRYFLDANNSAPREYIADRAHFLGAIRLPNTAFKKNALTEVTTDIVFLAKAKSGEQTDRAWVNVGEVADQETGQPITINQYYIDNPGQMAGRMAITSKMHRDTADLVAEPGIDLSNAIETRLAVLPINLYQANLLNDEALPQSIREDLVLPDTLKIGSYFVHPNGQLARRLPDILDKHDYQMVTPKNETAGKRIVGMIEIRDALRDLMSAEQRESSTDIDLQTKRNTLNKVYDKFIHNYGHISNQANRLAMSDDPQFPLIHALESDYDKGVTFEMARKNGVERRAPSASKAAIFNQRVMSAKRTVEHVETAKDALVVSMNECGRIDIPRMVQLSGKPEEELIKDLEGLIYHSPTRNEWETADQYLTGNVKGKLRAAEEASEQNPRYRENVVALRAVQPADIDAVDISIQLGSTWVPDKVVNEFVGHLLDDVDRRISYQPALGKWLVNISDGDRTTCTVTWGTEDYPANKLIDAVLTNKPIQVKVEVGKDENGNKIYRVDESKTAAANQKADEIKQAFLDWVWEDKTRRETLANIYNERFNTNIPARYDGSHLTLPGASLGITLRPHQKDAIWRGIQDGTALLDHVVGAGKTLACVGTIMESRRMGLLNKPMVVVPNHLLLQWKDEFYSLYPNANILVAEKSDFKKENRERLFSRIATGDWDAVIVAHSSFKKIGMPNETLKQILDEQIEDLTDAIQQLKSQLGDRLTIKEMEKARERMRERLERQADTGAKDQAVSFADLGVDALFVDEAHEFKNLWITTSLSRISGLGNLAGSEKAFDLFVKCRYLQQNHDGRGVFFATGTPISNTIAELYTMQRFLQYDDMKVRGIVHFDSWASTFGQVVTGWELDATGVNYKLNSRFSKFQNVPELTSMYRTFADVITTSDLQRQAEEMGMRFPLPKLKGGKPENVIVERSHIQAQFMGVQNVRLDDSGNPYLRSDGSAIKEWNRGSIIHRMENLPKDPSLDNPLKITNDARKAGLDYRLIEPGAPDFEGSKINVAVQNIHRIWQAWSEDKGAQLVFCDLSTPKLGKKTVSTLPSSEVDDTDDDLPAISMDDLLASGSKFSVYDDIKKKLVALGHPEHQVRFIHEAQTDLQKAKLFDEVNRGEVRVLIGSTAKMGAGMNVQKRLVALHHLDAPWRPSDLKQREGRIERQGNLFYARDPENFEIEIFRYATKQTYDSRMWQTIEYKAAGIEQFRKGDSLQRVIDDVASEAANAAEMKAAATGNPLIFLQVQLSAELKKLEAVYSNFKRNQYRLESRIDWLADTDKRADRAIGRLNKEIERREPAMPTGFRFEVNGRIFNEDKKEALLGEIGYAMKKAAEDKSASTEKPTIFEVGKYRGFDISVSNLRGNLQFSVSGSSTYQPENLRYWPDDKFSLSGFINRTDNFLDQFEHWRDQANKTRDKELRELEKAKLEKERPFSQMERLEYLRQDVRDVMTELKLMQADDDYVSQWKPRSRETDQQATPLERTKVRA</sequence>
<dbReference type="Pfam" id="PF04851">
    <property type="entry name" value="ResIII"/>
    <property type="match status" value="1"/>
</dbReference>
<comment type="caution">
    <text evidence="4">The sequence shown here is derived from an EMBL/GenBank/DDBJ whole genome shotgun (WGS) entry which is preliminary data.</text>
</comment>
<dbReference type="InterPro" id="IPR052933">
    <property type="entry name" value="DNA_Protect_Modify"/>
</dbReference>
<evidence type="ECO:0000313" key="4">
    <source>
        <dbReference type="EMBL" id="GGM25505.1"/>
    </source>
</evidence>
<dbReference type="SMART" id="SM00487">
    <property type="entry name" value="DEXDc"/>
    <property type="match status" value="1"/>
</dbReference>
<reference evidence="5" key="1">
    <citation type="journal article" date="2019" name="Int. J. Syst. Evol. Microbiol.">
        <title>The Global Catalogue of Microorganisms (GCM) 10K type strain sequencing project: providing services to taxonomists for standard genome sequencing and annotation.</title>
        <authorList>
            <consortium name="The Broad Institute Genomics Platform"/>
            <consortium name="The Broad Institute Genome Sequencing Center for Infectious Disease"/>
            <person name="Wu L."/>
            <person name="Ma J."/>
        </authorList>
    </citation>
    <scope>NUCLEOTIDE SEQUENCE [LARGE SCALE GENOMIC DNA]</scope>
    <source>
        <strain evidence="5">JCM 13501</strain>
    </source>
</reference>
<dbReference type="Gene3D" id="3.40.50.150">
    <property type="entry name" value="Vaccinia Virus protein VP39"/>
    <property type="match status" value="1"/>
</dbReference>
<keyword evidence="5" id="KW-1185">Reference proteome</keyword>
<keyword evidence="1" id="KW-0175">Coiled coil</keyword>
<feature type="domain" description="Helicase C-terminal" evidence="3">
    <location>
        <begin position="1054"/>
        <end position="1220"/>
    </location>
</feature>
<feature type="coiled-coil region" evidence="1">
    <location>
        <begin position="688"/>
        <end position="739"/>
    </location>
</feature>
<dbReference type="EMBL" id="BMNW01000011">
    <property type="protein sequence ID" value="GGM25505.1"/>
    <property type="molecule type" value="Genomic_DNA"/>
</dbReference>
<dbReference type="SMART" id="SM00490">
    <property type="entry name" value="HELICc"/>
    <property type="match status" value="1"/>
</dbReference>
<dbReference type="PANTHER" id="PTHR41313">
    <property type="entry name" value="ADENINE-SPECIFIC METHYLTRANSFERASE"/>
    <property type="match status" value="1"/>
</dbReference>
<proteinExistence type="predicted"/>
<dbReference type="InterPro" id="IPR029063">
    <property type="entry name" value="SAM-dependent_MTases_sf"/>
</dbReference>
<dbReference type="Gene3D" id="3.40.50.300">
    <property type="entry name" value="P-loop containing nucleotide triphosphate hydrolases"/>
    <property type="match status" value="2"/>
</dbReference>
<accession>A0ABQ2H190</accession>
<organism evidence="4 5">
    <name type="scientific">Pseudomonas asuensis</name>
    <dbReference type="NCBI Taxonomy" id="1825787"/>
    <lineage>
        <taxon>Bacteria</taxon>
        <taxon>Pseudomonadati</taxon>
        <taxon>Pseudomonadota</taxon>
        <taxon>Gammaproteobacteria</taxon>
        <taxon>Pseudomonadales</taxon>
        <taxon>Pseudomonadaceae</taxon>
        <taxon>Pseudomonas</taxon>
    </lineage>
</organism>
<dbReference type="InterPro" id="IPR027417">
    <property type="entry name" value="P-loop_NTPase"/>
</dbReference>
<evidence type="ECO:0000256" key="2">
    <source>
        <dbReference type="SAM" id="MobiDB-lite"/>
    </source>
</evidence>
<dbReference type="InterPro" id="IPR001650">
    <property type="entry name" value="Helicase_C-like"/>
</dbReference>
<evidence type="ECO:0000313" key="5">
    <source>
        <dbReference type="Proteomes" id="UP000616499"/>
    </source>
</evidence>
<dbReference type="Pfam" id="PF00271">
    <property type="entry name" value="Helicase_C"/>
    <property type="match status" value="1"/>
</dbReference>
<name>A0ABQ2H190_9PSED</name>